<dbReference type="InterPro" id="IPR001680">
    <property type="entry name" value="WD40_rpt"/>
</dbReference>
<feature type="domain" description="CTLH" evidence="5">
    <location>
        <begin position="73"/>
        <end position="109"/>
    </location>
</feature>
<dbReference type="PANTHER" id="PTHR22838:SF0">
    <property type="entry name" value="WD REPEAT-CONTAINING PROTEIN 26"/>
    <property type="match status" value="1"/>
</dbReference>
<accession>A0A8S1MMC8</accession>
<keyword evidence="2" id="KW-0677">Repeat</keyword>
<dbReference type="Pfam" id="PF00400">
    <property type="entry name" value="WD40"/>
    <property type="match status" value="3"/>
</dbReference>
<feature type="repeat" description="WD" evidence="3">
    <location>
        <begin position="475"/>
        <end position="506"/>
    </location>
</feature>
<comment type="caution">
    <text evidence="6">The sequence shown here is derived from an EMBL/GenBank/DDBJ whole genome shotgun (WGS) entry which is preliminary data.</text>
</comment>
<dbReference type="EMBL" id="CAJJDN010000037">
    <property type="protein sequence ID" value="CAD8078056.1"/>
    <property type="molecule type" value="Genomic_DNA"/>
</dbReference>
<evidence type="ECO:0000313" key="6">
    <source>
        <dbReference type="EMBL" id="CAD8078056.1"/>
    </source>
</evidence>
<organism evidence="6 7">
    <name type="scientific">Paramecium sonneborni</name>
    <dbReference type="NCBI Taxonomy" id="65129"/>
    <lineage>
        <taxon>Eukaryota</taxon>
        <taxon>Sar</taxon>
        <taxon>Alveolata</taxon>
        <taxon>Ciliophora</taxon>
        <taxon>Intramacronucleata</taxon>
        <taxon>Oligohymenophorea</taxon>
        <taxon>Peniculida</taxon>
        <taxon>Parameciidae</taxon>
        <taxon>Paramecium</taxon>
    </lineage>
</organism>
<dbReference type="InterPro" id="IPR051350">
    <property type="entry name" value="WD_repeat-ST_regulator"/>
</dbReference>
<dbReference type="OrthoDB" id="972532at2759"/>
<dbReference type="InterPro" id="IPR006595">
    <property type="entry name" value="CTLH_C"/>
</dbReference>
<sequence>MQVFDNLALQEVQSIGIDKSPERLQEIIRMILQELSQMGYDDACKMLEEESQTKLDSTQMSNFKESFLNGDYEKLLQQLEFSETINRKLQYEIQKQLYIELVQQKNYEQAVNLLRQLSENNEQESQVLAKMIFLQEDVSILYTQLSIPTEQSEQRMQLYYKTLNLLNFGEFSLKTQFDKVIDQALDYQFKRCPYHNDSQENRNNSLLLDHNCQSYQIPKNNSILFQGFDDEVWIGKFSNSGIWIGCATKQNSIYIISKEKQQKISKAHDMDINSLVFSSDDKLLFSASNDKKINGYDVLNAQLKVTMNQHTNEVLCLAFYKNYLFSGGVDGWIGIWQENGKLVNQVKSKVVKNILFTDQYMLLHNAAIFSITVIENDSKFNKIITNLEEQELIVSSAVSQNQQFLVLNVSREKPKLNLWSLKTFQKLHVFYGFQVKGIEMKCCFGSQKDNYVCVGSQDGKVHFFNKNNQLQQNVIDGHNQAINFVDWNSLTGQLLTASDDKTIKIWVQDQIGQSSQLINVPNEYEQQLNSQYEEIEDEQDDHEEEEYQQQSDGDQSF</sequence>
<evidence type="ECO:0000256" key="3">
    <source>
        <dbReference type="PROSITE-ProRule" id="PRU00221"/>
    </source>
</evidence>
<feature type="repeat" description="WD" evidence="3">
    <location>
        <begin position="307"/>
        <end position="337"/>
    </location>
</feature>
<dbReference type="PROSITE" id="PS50294">
    <property type="entry name" value="WD_REPEATS_REGION"/>
    <property type="match status" value="1"/>
</dbReference>
<dbReference type="Pfam" id="PF23627">
    <property type="entry name" value="LisH_WDR26"/>
    <property type="match status" value="1"/>
</dbReference>
<protein>
    <recommendedName>
        <fullName evidence="5">CTLH domain-containing protein</fullName>
    </recommendedName>
</protein>
<feature type="compositionally biased region" description="Acidic residues" evidence="4">
    <location>
        <begin position="533"/>
        <end position="547"/>
    </location>
</feature>
<evidence type="ECO:0000256" key="2">
    <source>
        <dbReference type="ARBA" id="ARBA00022737"/>
    </source>
</evidence>
<dbReference type="PANTHER" id="PTHR22838">
    <property type="entry name" value="WD REPEAT PROTEIN 26-RELATED"/>
    <property type="match status" value="1"/>
</dbReference>
<evidence type="ECO:0000313" key="7">
    <source>
        <dbReference type="Proteomes" id="UP000692954"/>
    </source>
</evidence>
<dbReference type="Proteomes" id="UP000692954">
    <property type="component" value="Unassembled WGS sequence"/>
</dbReference>
<feature type="repeat" description="WD" evidence="3">
    <location>
        <begin position="265"/>
        <end position="306"/>
    </location>
</feature>
<dbReference type="PROSITE" id="PS50897">
    <property type="entry name" value="CTLH"/>
    <property type="match status" value="1"/>
</dbReference>
<evidence type="ECO:0000259" key="5">
    <source>
        <dbReference type="PROSITE" id="PS50897"/>
    </source>
</evidence>
<dbReference type="InterPro" id="IPR006594">
    <property type="entry name" value="LisH"/>
</dbReference>
<dbReference type="AlphaFoldDB" id="A0A8S1MMC8"/>
<reference evidence="6" key="1">
    <citation type="submission" date="2021-01" db="EMBL/GenBank/DDBJ databases">
        <authorList>
            <consortium name="Genoscope - CEA"/>
            <person name="William W."/>
        </authorList>
    </citation>
    <scope>NUCLEOTIDE SEQUENCE</scope>
</reference>
<evidence type="ECO:0000256" key="4">
    <source>
        <dbReference type="SAM" id="MobiDB-lite"/>
    </source>
</evidence>
<dbReference type="PROSITE" id="PS50896">
    <property type="entry name" value="LISH"/>
    <property type="match status" value="1"/>
</dbReference>
<keyword evidence="1 3" id="KW-0853">WD repeat</keyword>
<gene>
    <name evidence="6" type="ORF">PSON_ATCC_30995.1.T0370091</name>
</gene>
<dbReference type="SMART" id="SM00320">
    <property type="entry name" value="WD40"/>
    <property type="match status" value="5"/>
</dbReference>
<name>A0A8S1MMC8_9CILI</name>
<evidence type="ECO:0000256" key="1">
    <source>
        <dbReference type="ARBA" id="ARBA00022574"/>
    </source>
</evidence>
<dbReference type="PROSITE" id="PS50082">
    <property type="entry name" value="WD_REPEATS_2"/>
    <property type="match status" value="3"/>
</dbReference>
<feature type="region of interest" description="Disordered" evidence="4">
    <location>
        <begin position="528"/>
        <end position="557"/>
    </location>
</feature>
<keyword evidence="7" id="KW-1185">Reference proteome</keyword>
<proteinExistence type="predicted"/>